<evidence type="ECO:0000313" key="7">
    <source>
        <dbReference type="Proteomes" id="UP000694871"/>
    </source>
</evidence>
<keyword evidence="5" id="KW-0732">Signal</keyword>
<evidence type="ECO:0000259" key="6">
    <source>
        <dbReference type="SMART" id="SM00092"/>
    </source>
</evidence>
<organism evidence="7 8">
    <name type="scientific">Gekko japonicus</name>
    <name type="common">Schlegel's Japanese gecko</name>
    <dbReference type="NCBI Taxonomy" id="146911"/>
    <lineage>
        <taxon>Eukaryota</taxon>
        <taxon>Metazoa</taxon>
        <taxon>Chordata</taxon>
        <taxon>Craniata</taxon>
        <taxon>Vertebrata</taxon>
        <taxon>Euteleostomi</taxon>
        <taxon>Lepidosauria</taxon>
        <taxon>Squamata</taxon>
        <taxon>Bifurcata</taxon>
        <taxon>Gekkota</taxon>
        <taxon>Gekkonidae</taxon>
        <taxon>Gekkoninae</taxon>
        <taxon>Gekko</taxon>
    </lineage>
</organism>
<dbReference type="InterPro" id="IPR023412">
    <property type="entry name" value="RNaseA_domain"/>
</dbReference>
<dbReference type="PANTHER" id="PTHR11437">
    <property type="entry name" value="RIBONUCLEASE"/>
    <property type="match status" value="1"/>
</dbReference>
<evidence type="ECO:0000313" key="8">
    <source>
        <dbReference type="RefSeq" id="XP_015272071.1"/>
    </source>
</evidence>
<sequence length="137" mass="15662">MLLILLILLGPLPASPQTYQNFQRKHMDYPKTSPHLAARLYCNQMMQRRNMTNPICKEFNSFIHEPANVVDAICTNGGTHVGRNLYDSHAAFHLTNCEVIGGRGQRPPCNYRGRTECRRIEVACNSRSLPVHFHKMI</sequence>
<dbReference type="InterPro" id="IPR036816">
    <property type="entry name" value="RNaseA-like_dom_sf"/>
</dbReference>
<dbReference type="GeneID" id="107114979"/>
<dbReference type="RefSeq" id="XP_015272071.1">
    <property type="nucleotide sequence ID" value="XM_015416585.1"/>
</dbReference>
<evidence type="ECO:0000256" key="5">
    <source>
        <dbReference type="SAM" id="SignalP"/>
    </source>
</evidence>
<dbReference type="SUPFAM" id="SSF54076">
    <property type="entry name" value="RNase A-like"/>
    <property type="match status" value="1"/>
</dbReference>
<comment type="subcellular location">
    <subcellularLocation>
        <location evidence="1">Secreted</location>
    </subcellularLocation>
</comment>
<evidence type="ECO:0000256" key="3">
    <source>
        <dbReference type="ARBA" id="ARBA00022525"/>
    </source>
</evidence>
<dbReference type="PANTHER" id="PTHR11437:SF10">
    <property type="entry name" value="ANGIOGENIN-RELATED"/>
    <property type="match status" value="1"/>
</dbReference>
<evidence type="ECO:0000256" key="1">
    <source>
        <dbReference type="ARBA" id="ARBA00004613"/>
    </source>
</evidence>
<name>A0ABM1KED4_GEKJA</name>
<evidence type="ECO:0000256" key="2">
    <source>
        <dbReference type="ARBA" id="ARBA00005600"/>
    </source>
</evidence>
<reference evidence="8 9" key="1">
    <citation type="submission" date="2025-05" db="UniProtKB">
        <authorList>
            <consortium name="RefSeq"/>
        </authorList>
    </citation>
    <scope>IDENTIFICATION</scope>
</reference>
<dbReference type="SMART" id="SM00092">
    <property type="entry name" value="RNAse_Pc"/>
    <property type="match status" value="1"/>
</dbReference>
<gene>
    <name evidence="8 9" type="primary">LOC107114979</name>
</gene>
<dbReference type="Proteomes" id="UP000694871">
    <property type="component" value="Unplaced"/>
</dbReference>
<keyword evidence="3" id="KW-0964">Secreted</keyword>
<keyword evidence="4" id="KW-1015">Disulfide bond</keyword>
<accession>A0ABM1KED4</accession>
<comment type="similarity">
    <text evidence="2">Belongs to the pancreatic ribonuclease family.</text>
</comment>
<dbReference type="InterPro" id="IPR001427">
    <property type="entry name" value="RNaseA"/>
</dbReference>
<evidence type="ECO:0000256" key="4">
    <source>
        <dbReference type="ARBA" id="ARBA00023157"/>
    </source>
</evidence>
<dbReference type="CDD" id="cd06265">
    <property type="entry name" value="RNase_A_canonical"/>
    <property type="match status" value="1"/>
</dbReference>
<dbReference type="Gene3D" id="3.10.130.10">
    <property type="entry name" value="Ribonuclease A-like domain"/>
    <property type="match status" value="1"/>
</dbReference>
<proteinExistence type="inferred from homology"/>
<feature type="domain" description="Ribonuclease A-domain" evidence="6">
    <location>
        <begin position="15"/>
        <end position="137"/>
    </location>
</feature>
<keyword evidence="7" id="KW-1185">Reference proteome</keyword>
<feature type="signal peptide" evidence="5">
    <location>
        <begin position="1"/>
        <end position="16"/>
    </location>
</feature>
<dbReference type="Pfam" id="PF00074">
    <property type="entry name" value="RnaseA"/>
    <property type="match status" value="1"/>
</dbReference>
<protein>
    <submittedName>
        <fullName evidence="8 9">Ribonuclease-like</fullName>
    </submittedName>
</protein>
<dbReference type="RefSeq" id="XP_015272072.1">
    <property type="nucleotide sequence ID" value="XM_015416586.1"/>
</dbReference>
<feature type="chain" id="PRO_5045022602" evidence="5">
    <location>
        <begin position="17"/>
        <end position="137"/>
    </location>
</feature>
<evidence type="ECO:0000313" key="9">
    <source>
        <dbReference type="RefSeq" id="XP_015272072.1"/>
    </source>
</evidence>
<dbReference type="PRINTS" id="PR00794">
    <property type="entry name" value="RIBONUCLEASE"/>
</dbReference>